<accession>A0AB34K3Y1</accession>
<gene>
    <name evidence="1" type="ORF">AB1Y20_010281</name>
</gene>
<organism evidence="1 2">
    <name type="scientific">Prymnesium parvum</name>
    <name type="common">Toxic golden alga</name>
    <dbReference type="NCBI Taxonomy" id="97485"/>
    <lineage>
        <taxon>Eukaryota</taxon>
        <taxon>Haptista</taxon>
        <taxon>Haptophyta</taxon>
        <taxon>Prymnesiophyceae</taxon>
        <taxon>Prymnesiales</taxon>
        <taxon>Prymnesiaceae</taxon>
        <taxon>Prymnesium</taxon>
    </lineage>
</organism>
<comment type="caution">
    <text evidence="1">The sequence shown here is derived from an EMBL/GenBank/DDBJ whole genome shotgun (WGS) entry which is preliminary data.</text>
</comment>
<sequence length="333" mass="35830">MTPPPPPPPPHCSRHSHQVILMGMSRSGSSLTASLVAALLGHQPGCWRGSSPPLPLDAHNPLGYFERRDVVALNHAAAAAIARRPSGWTHFPPDFHLAPRAHTAAAAAAAAAWAAAHFAAPAAAAVADMEAHAPWLLKDVRFARTLALWAPLLSSPVCVIPYRHPAEVVASSAVRAVSRVELWRNYVMAAIATAQELRCPTFLASYDRWMSNRSAAAQLHRLRRFLSCAGVRTAAATAAADLLPIIQPGQRHHKASEAEVVPAETRCLWEWLEATAATQGEEGLRFPEWEVRSVGHLGGGNRSRTSPWPASLRQSMWSTASPARMACPIYSGT</sequence>
<evidence type="ECO:0000313" key="1">
    <source>
        <dbReference type="EMBL" id="KAL1528960.1"/>
    </source>
</evidence>
<proteinExistence type="predicted"/>
<dbReference type="Proteomes" id="UP001515480">
    <property type="component" value="Unassembled WGS sequence"/>
</dbReference>
<evidence type="ECO:0008006" key="3">
    <source>
        <dbReference type="Google" id="ProtNLM"/>
    </source>
</evidence>
<evidence type="ECO:0000313" key="2">
    <source>
        <dbReference type="Proteomes" id="UP001515480"/>
    </source>
</evidence>
<reference evidence="1 2" key="1">
    <citation type="journal article" date="2024" name="Science">
        <title>Giant polyketide synthase enzymes in the biosynthesis of giant marine polyether toxins.</title>
        <authorList>
            <person name="Fallon T.R."/>
            <person name="Shende V.V."/>
            <person name="Wierzbicki I.H."/>
            <person name="Pendleton A.L."/>
            <person name="Watervoot N.F."/>
            <person name="Auber R.P."/>
            <person name="Gonzalez D.J."/>
            <person name="Wisecaver J.H."/>
            <person name="Moore B.S."/>
        </authorList>
    </citation>
    <scope>NUCLEOTIDE SEQUENCE [LARGE SCALE GENOMIC DNA]</scope>
    <source>
        <strain evidence="1 2">12B1</strain>
    </source>
</reference>
<dbReference type="EMBL" id="JBGBPQ010000002">
    <property type="protein sequence ID" value="KAL1528960.1"/>
    <property type="molecule type" value="Genomic_DNA"/>
</dbReference>
<name>A0AB34K3Y1_PRYPA</name>
<keyword evidence="2" id="KW-1185">Reference proteome</keyword>
<dbReference type="SUPFAM" id="SSF52540">
    <property type="entry name" value="P-loop containing nucleoside triphosphate hydrolases"/>
    <property type="match status" value="1"/>
</dbReference>
<dbReference type="AlphaFoldDB" id="A0AB34K3Y1"/>
<dbReference type="InterPro" id="IPR027417">
    <property type="entry name" value="P-loop_NTPase"/>
</dbReference>
<protein>
    <recommendedName>
        <fullName evidence="3">Protein-tyrosine sulfotransferase</fullName>
    </recommendedName>
</protein>
<dbReference type="Gene3D" id="3.40.50.300">
    <property type="entry name" value="P-loop containing nucleotide triphosphate hydrolases"/>
    <property type="match status" value="1"/>
</dbReference>